<evidence type="ECO:0000313" key="5">
    <source>
        <dbReference type="Proteomes" id="UP001187192"/>
    </source>
</evidence>
<accession>A0AA88DJ71</accession>
<dbReference type="EMBL" id="BTGU01000030">
    <property type="protein sequence ID" value="GMN49134.1"/>
    <property type="molecule type" value="Genomic_DNA"/>
</dbReference>
<dbReference type="InterPro" id="IPR023213">
    <property type="entry name" value="CAT-like_dom_sf"/>
</dbReference>
<keyword evidence="3" id="KW-0012">Acyltransferase</keyword>
<evidence type="ECO:0000313" key="4">
    <source>
        <dbReference type="EMBL" id="GMN49134.1"/>
    </source>
</evidence>
<keyword evidence="2" id="KW-0808">Transferase</keyword>
<dbReference type="Proteomes" id="UP001187192">
    <property type="component" value="Unassembled WGS sequence"/>
</dbReference>
<comment type="similarity">
    <text evidence="1">Belongs to the plant acyltransferase family.</text>
</comment>
<dbReference type="Pfam" id="PF02458">
    <property type="entry name" value="Transferase"/>
    <property type="match status" value="2"/>
</dbReference>
<protein>
    <recommendedName>
        <fullName evidence="6">BAHD acyltransferase</fullName>
    </recommendedName>
</protein>
<gene>
    <name evidence="4" type="ORF">TIFTF001_018310</name>
</gene>
<reference evidence="4" key="1">
    <citation type="submission" date="2023-07" db="EMBL/GenBank/DDBJ databases">
        <title>draft genome sequence of fig (Ficus carica).</title>
        <authorList>
            <person name="Takahashi T."/>
            <person name="Nishimura K."/>
        </authorList>
    </citation>
    <scope>NUCLEOTIDE SEQUENCE</scope>
</reference>
<dbReference type="PANTHER" id="PTHR31623:SF122">
    <property type="entry name" value="HXXXD-TYPE ACYL-TRANSFERASE FAMILY PROTEIN"/>
    <property type="match status" value="1"/>
</dbReference>
<name>A0AA88DJ71_FICCA</name>
<organism evidence="4 5">
    <name type="scientific">Ficus carica</name>
    <name type="common">Common fig</name>
    <dbReference type="NCBI Taxonomy" id="3494"/>
    <lineage>
        <taxon>Eukaryota</taxon>
        <taxon>Viridiplantae</taxon>
        <taxon>Streptophyta</taxon>
        <taxon>Embryophyta</taxon>
        <taxon>Tracheophyta</taxon>
        <taxon>Spermatophyta</taxon>
        <taxon>Magnoliopsida</taxon>
        <taxon>eudicotyledons</taxon>
        <taxon>Gunneridae</taxon>
        <taxon>Pentapetalae</taxon>
        <taxon>rosids</taxon>
        <taxon>fabids</taxon>
        <taxon>Rosales</taxon>
        <taxon>Moraceae</taxon>
        <taxon>Ficeae</taxon>
        <taxon>Ficus</taxon>
    </lineage>
</organism>
<sequence length="352" mass="38772">MVGKTKVEIIKRDTIKPSSPTPSKEISVRSLKENTAVECDADGAPYVESKFNGLLSTFLEKPDEEELKRLFPARVESPEAAEGPLLLVEATFFDCGGLAVAVCASHKLVDAATLRMFLKAWAAFALGCGKKVVPDLNDAASQFPPKDQPLQPHAADVKQPTRVEAVTALVWKCATIASRLNSSSSNQNSILAQLVNFRKRVEPLFPENSVGNLLGYFVVQVNHDEHEPKVEELVAKLRNGINIYKENHVSKLRGDGAIDKISQGAKEGGDFVRREDVNLFVCSSWCKFDFYEVDFGWGRPIWATIQGSCYENMITLLDTREGGGVEVCLTLSKENMTSFERDPELLAFASSN</sequence>
<comment type="caution">
    <text evidence="4">The sequence shown here is derived from an EMBL/GenBank/DDBJ whole genome shotgun (WGS) entry which is preliminary data.</text>
</comment>
<dbReference type="GO" id="GO:0016746">
    <property type="term" value="F:acyltransferase activity"/>
    <property type="evidence" value="ECO:0007669"/>
    <property type="project" value="UniProtKB-KW"/>
</dbReference>
<evidence type="ECO:0000256" key="3">
    <source>
        <dbReference type="ARBA" id="ARBA00023315"/>
    </source>
</evidence>
<evidence type="ECO:0000256" key="1">
    <source>
        <dbReference type="ARBA" id="ARBA00009861"/>
    </source>
</evidence>
<evidence type="ECO:0000256" key="2">
    <source>
        <dbReference type="ARBA" id="ARBA00022679"/>
    </source>
</evidence>
<dbReference type="AlphaFoldDB" id="A0AA88DJ71"/>
<evidence type="ECO:0008006" key="6">
    <source>
        <dbReference type="Google" id="ProtNLM"/>
    </source>
</evidence>
<keyword evidence="5" id="KW-1185">Reference proteome</keyword>
<dbReference type="Gene3D" id="3.30.559.10">
    <property type="entry name" value="Chloramphenicol acetyltransferase-like domain"/>
    <property type="match status" value="2"/>
</dbReference>
<dbReference type="PANTHER" id="PTHR31623">
    <property type="entry name" value="F21J9.9"/>
    <property type="match status" value="1"/>
</dbReference>
<proteinExistence type="inferred from homology"/>